<sequence length="310" mass="34053">MTGNLRKAKEFQAHVPSLGAFALVMMTVLMAQGNLQAQTPRPGPCADARTMVGVGVRDVMAGYLEAGVRCPITPPLTLLLGWRYTAQRGYAWPVGILSYEQPLSPTWLMNLTASLHERPGDYEIDRLPELRLKWTPQLDDALVSPSVDLFTGYIRVDTPMAETERSGAALSLSTRSFVSDPRTNVSASGKVAKYWYGTGESYSYWTGSLTVAVRPVTVTEFALIYSETQGFGTSPLVFDLATPDRTVTGRMGFMLNSGDVVFVSAVLSLLTSPTRMEEYDLSWSKPGEWAATVTWRLTDDKVLFGFTLPP</sequence>
<dbReference type="EMBL" id="VBAJ01000235">
    <property type="protein sequence ID" value="TMJ06154.1"/>
    <property type="molecule type" value="Genomic_DNA"/>
</dbReference>
<comment type="caution">
    <text evidence="1">The sequence shown here is derived from an EMBL/GenBank/DDBJ whole genome shotgun (WGS) entry which is preliminary data.</text>
</comment>
<accession>A0A537LDQ5</accession>
<evidence type="ECO:0000313" key="3">
    <source>
        <dbReference type="Proteomes" id="UP000315217"/>
    </source>
</evidence>
<dbReference type="Proteomes" id="UP000318661">
    <property type="component" value="Unassembled WGS sequence"/>
</dbReference>
<name>A0A537LDQ5_9BACT</name>
<dbReference type="EMBL" id="VBAI01000006">
    <property type="protein sequence ID" value="TMJ13529.1"/>
    <property type="molecule type" value="Genomic_DNA"/>
</dbReference>
<evidence type="ECO:0000313" key="1">
    <source>
        <dbReference type="EMBL" id="TMJ06154.1"/>
    </source>
</evidence>
<evidence type="ECO:0000313" key="2">
    <source>
        <dbReference type="EMBL" id="TMJ13529.1"/>
    </source>
</evidence>
<evidence type="ECO:0000313" key="4">
    <source>
        <dbReference type="Proteomes" id="UP000318661"/>
    </source>
</evidence>
<dbReference type="Proteomes" id="UP000315217">
    <property type="component" value="Unassembled WGS sequence"/>
</dbReference>
<proteinExistence type="predicted"/>
<reference evidence="3 4" key="1">
    <citation type="journal article" date="2019" name="Nat. Microbiol.">
        <title>Mediterranean grassland soil C-N compound turnover is dependent on rainfall and depth, and is mediated by genomically divergent microorganisms.</title>
        <authorList>
            <person name="Diamond S."/>
            <person name="Andeer P.F."/>
            <person name="Li Z."/>
            <person name="Crits-Christoph A."/>
            <person name="Burstein D."/>
            <person name="Anantharaman K."/>
            <person name="Lane K.R."/>
            <person name="Thomas B.C."/>
            <person name="Pan C."/>
            <person name="Northen T.R."/>
            <person name="Banfield J.F."/>
        </authorList>
    </citation>
    <scope>NUCLEOTIDE SEQUENCE [LARGE SCALE GENOMIC DNA]</scope>
    <source>
        <strain evidence="2">NP_1</strain>
        <strain evidence="1">NP_2</strain>
    </source>
</reference>
<dbReference type="AlphaFoldDB" id="A0A537LDQ5"/>
<gene>
    <name evidence="2" type="ORF">E6G98_00310</name>
    <name evidence="1" type="ORF">E6G99_09280</name>
</gene>
<protein>
    <submittedName>
        <fullName evidence="1">Uncharacterized protein</fullName>
    </submittedName>
</protein>
<organism evidence="1 4">
    <name type="scientific">Candidatus Segetimicrobium genomatis</name>
    <dbReference type="NCBI Taxonomy" id="2569760"/>
    <lineage>
        <taxon>Bacteria</taxon>
        <taxon>Bacillati</taxon>
        <taxon>Candidatus Sysuimicrobiota</taxon>
        <taxon>Candidatus Sysuimicrobiia</taxon>
        <taxon>Candidatus Sysuimicrobiales</taxon>
        <taxon>Candidatus Segetimicrobiaceae</taxon>
        <taxon>Candidatus Segetimicrobium</taxon>
    </lineage>
</organism>